<accession>A0AAE3GMR1</accession>
<dbReference type="Gene3D" id="3.90.1200.10">
    <property type="match status" value="1"/>
</dbReference>
<name>A0AAE3GMR1_9PSEU</name>
<evidence type="ECO:0000313" key="3">
    <source>
        <dbReference type="Proteomes" id="UP001206128"/>
    </source>
</evidence>
<dbReference type="Pfam" id="PF01636">
    <property type="entry name" value="APH"/>
    <property type="match status" value="1"/>
</dbReference>
<dbReference type="AlphaFoldDB" id="A0AAE3GMR1"/>
<evidence type="ECO:0000313" key="2">
    <source>
        <dbReference type="EMBL" id="MCP2170388.1"/>
    </source>
</evidence>
<dbReference type="SUPFAM" id="SSF56112">
    <property type="entry name" value="Protein kinase-like (PK-like)"/>
    <property type="match status" value="1"/>
</dbReference>
<sequence>MADSPAADARGVVAAVAVAARHGLRVTDPVVLRSASNLLVHLRPAPVVARVATTTALARPGVVAWLARDLAVAGYLTGRGLPVVPPTEELPPGPHQHDGLVLSFTTHLPHDRDRSPRPGEVAALLAELHAGLRGYPGALPERLPLDDIAAGLARLAGTGAVGEVELAALRAARDELVARWPFGAVASQPLQGDAHPGNLLFTPTGPVWNDFEDTWRGPVLWDLACLAATGRLAGRAEVAAYPHPPDAAELAPWLAVRRLHALVWGLLLAERVPAARADARARLAGFLAGA</sequence>
<keyword evidence="3" id="KW-1185">Reference proteome</keyword>
<gene>
    <name evidence="2" type="ORF">LX83_007279</name>
</gene>
<evidence type="ECO:0000259" key="1">
    <source>
        <dbReference type="Pfam" id="PF01636"/>
    </source>
</evidence>
<reference evidence="2" key="1">
    <citation type="submission" date="2022-06" db="EMBL/GenBank/DDBJ databases">
        <title>Genomic Encyclopedia of Archaeal and Bacterial Type Strains, Phase II (KMG-II): from individual species to whole genera.</title>
        <authorList>
            <person name="Goeker M."/>
        </authorList>
    </citation>
    <scope>NUCLEOTIDE SEQUENCE</scope>
    <source>
        <strain evidence="2">DSM 43935</strain>
    </source>
</reference>
<feature type="domain" description="Aminoglycoside phosphotransferase" evidence="1">
    <location>
        <begin position="58"/>
        <end position="239"/>
    </location>
</feature>
<organism evidence="2 3">
    <name type="scientific">Goodfellowiella coeruleoviolacea</name>
    <dbReference type="NCBI Taxonomy" id="334858"/>
    <lineage>
        <taxon>Bacteria</taxon>
        <taxon>Bacillati</taxon>
        <taxon>Actinomycetota</taxon>
        <taxon>Actinomycetes</taxon>
        <taxon>Pseudonocardiales</taxon>
        <taxon>Pseudonocardiaceae</taxon>
        <taxon>Goodfellowiella</taxon>
    </lineage>
</organism>
<dbReference type="EMBL" id="JAMTCK010000032">
    <property type="protein sequence ID" value="MCP2170388.1"/>
    <property type="molecule type" value="Genomic_DNA"/>
</dbReference>
<dbReference type="Proteomes" id="UP001206128">
    <property type="component" value="Unassembled WGS sequence"/>
</dbReference>
<dbReference type="InterPro" id="IPR002575">
    <property type="entry name" value="Aminoglycoside_PTrfase"/>
</dbReference>
<comment type="caution">
    <text evidence="2">The sequence shown here is derived from an EMBL/GenBank/DDBJ whole genome shotgun (WGS) entry which is preliminary data.</text>
</comment>
<protein>
    <submittedName>
        <fullName evidence="2">Phosphotransferase enzyme family protein</fullName>
    </submittedName>
</protein>
<proteinExistence type="predicted"/>
<dbReference type="InterPro" id="IPR011009">
    <property type="entry name" value="Kinase-like_dom_sf"/>
</dbReference>